<dbReference type="RefSeq" id="WP_075083506.1">
    <property type="nucleotide sequence ID" value="NZ_CP042912.1"/>
</dbReference>
<keyword evidence="1" id="KW-0472">Membrane</keyword>
<organism evidence="2 3">
    <name type="scientific">Mariniblastus fucicola</name>
    <dbReference type="NCBI Taxonomy" id="980251"/>
    <lineage>
        <taxon>Bacteria</taxon>
        <taxon>Pseudomonadati</taxon>
        <taxon>Planctomycetota</taxon>
        <taxon>Planctomycetia</taxon>
        <taxon>Pirellulales</taxon>
        <taxon>Pirellulaceae</taxon>
        <taxon>Mariniblastus</taxon>
    </lineage>
</organism>
<dbReference type="PANTHER" id="PTHR34703:SF1">
    <property type="entry name" value="ANTIPORTER SUBUNIT MNHG2-RELATED"/>
    <property type="match status" value="1"/>
</dbReference>
<dbReference type="EMBL" id="CP042912">
    <property type="protein sequence ID" value="QEG24223.1"/>
    <property type="molecule type" value="Genomic_DNA"/>
</dbReference>
<accession>A0A5B9PPM3</accession>
<proteinExistence type="predicted"/>
<keyword evidence="1" id="KW-0812">Transmembrane</keyword>
<dbReference type="PANTHER" id="PTHR34703">
    <property type="entry name" value="ANTIPORTER SUBUNIT MNHG2-RELATED"/>
    <property type="match status" value="1"/>
</dbReference>
<gene>
    <name evidence="2" type="primary">mrpG</name>
    <name evidence="2" type="ORF">MFFC18_41400</name>
</gene>
<reference evidence="2 3" key="1">
    <citation type="submission" date="2019-08" db="EMBL/GenBank/DDBJ databases">
        <title>Deep-cultivation of Planctomycetes and their phenomic and genomic characterization uncovers novel biology.</title>
        <authorList>
            <person name="Wiegand S."/>
            <person name="Jogler M."/>
            <person name="Boedeker C."/>
            <person name="Pinto D."/>
            <person name="Vollmers J."/>
            <person name="Rivas-Marin E."/>
            <person name="Kohn T."/>
            <person name="Peeters S.H."/>
            <person name="Heuer A."/>
            <person name="Rast P."/>
            <person name="Oberbeckmann S."/>
            <person name="Bunk B."/>
            <person name="Jeske O."/>
            <person name="Meyerdierks A."/>
            <person name="Storesund J.E."/>
            <person name="Kallscheuer N."/>
            <person name="Luecker S."/>
            <person name="Lage O.M."/>
            <person name="Pohl T."/>
            <person name="Merkel B.J."/>
            <person name="Hornburger P."/>
            <person name="Mueller R.-W."/>
            <person name="Bruemmer F."/>
            <person name="Labrenz M."/>
            <person name="Spormann A.M."/>
            <person name="Op den Camp H."/>
            <person name="Overmann J."/>
            <person name="Amann R."/>
            <person name="Jetten M.S.M."/>
            <person name="Mascher T."/>
            <person name="Medema M.H."/>
            <person name="Devos D.P."/>
            <person name="Kaster A.-K."/>
            <person name="Ovreas L."/>
            <person name="Rohde M."/>
            <person name="Galperin M.Y."/>
            <person name="Jogler C."/>
        </authorList>
    </citation>
    <scope>NUCLEOTIDE SEQUENCE [LARGE SCALE GENOMIC DNA]</scope>
    <source>
        <strain evidence="2 3">FC18</strain>
    </source>
</reference>
<name>A0A5B9PPM3_9BACT</name>
<dbReference type="GO" id="GO:0015385">
    <property type="term" value="F:sodium:proton antiporter activity"/>
    <property type="evidence" value="ECO:0007669"/>
    <property type="project" value="TreeGrafter"/>
</dbReference>
<feature type="transmembrane region" description="Helical" evidence="1">
    <location>
        <begin position="6"/>
        <end position="27"/>
    </location>
</feature>
<dbReference type="OrthoDB" id="9806575at2"/>
<dbReference type="KEGG" id="mff:MFFC18_41400"/>
<sequence>MIVLEIISWAFLIAGSFFSIVGGIGIVRLPEFFSRLHGGGITDTLGAGLILLGLCFQISSPFILAKLLMILFFLTISSPSSCHALARSALSQGVKPELDINTYESNCNN</sequence>
<dbReference type="NCBIfam" id="TIGR01300">
    <property type="entry name" value="CPA3_mnhG_phaG"/>
    <property type="match status" value="1"/>
</dbReference>
<dbReference type="AlphaFoldDB" id="A0A5B9PPM3"/>
<dbReference type="STRING" id="980251.GCA_001642875_00716"/>
<dbReference type="Pfam" id="PF03334">
    <property type="entry name" value="PhaG_MnhG_YufB"/>
    <property type="match status" value="1"/>
</dbReference>
<evidence type="ECO:0000313" key="2">
    <source>
        <dbReference type="EMBL" id="QEG24223.1"/>
    </source>
</evidence>
<feature type="transmembrane region" description="Helical" evidence="1">
    <location>
        <begin position="48"/>
        <end position="74"/>
    </location>
</feature>
<dbReference type="Proteomes" id="UP000322214">
    <property type="component" value="Chromosome"/>
</dbReference>
<evidence type="ECO:0000313" key="3">
    <source>
        <dbReference type="Proteomes" id="UP000322214"/>
    </source>
</evidence>
<keyword evidence="1" id="KW-1133">Transmembrane helix</keyword>
<evidence type="ECO:0000256" key="1">
    <source>
        <dbReference type="SAM" id="Phobius"/>
    </source>
</evidence>
<protein>
    <submittedName>
        <fullName evidence="2">Na(+)/H(+) antiporter subunit G</fullName>
    </submittedName>
</protein>
<keyword evidence="3" id="KW-1185">Reference proteome</keyword>
<dbReference type="InterPro" id="IPR005133">
    <property type="entry name" value="PhaG_MnhG_YufB"/>
</dbReference>